<dbReference type="Proteomes" id="UP000282674">
    <property type="component" value="Unassembled WGS sequence"/>
</dbReference>
<proteinExistence type="predicted"/>
<dbReference type="EMBL" id="RFFG01000097">
    <property type="protein sequence ID" value="RMI37878.1"/>
    <property type="molecule type" value="Genomic_DNA"/>
</dbReference>
<dbReference type="AlphaFoldDB" id="A0A3M2LSN3"/>
<evidence type="ECO:0000313" key="2">
    <source>
        <dbReference type="Proteomes" id="UP000282674"/>
    </source>
</evidence>
<sequence length="341" mass="36679">MRGGPVAEGEAIVPIIGSLRRLVLAPSLEKVSFAGRGFPVSPSEATERLEAIPQAVVCGFEWGIDPRSQWELERRLALVDAEQRGFAYEGATMACAVLDAMAPRGGHRTRDLLLGPGRPHIFLAYIGIGFAMARLPRVLWRKVAPDLPRDGGYYPEMSWLAVDGYGFDLAYFDTERWIDRQERPAAYAWEGDAGYFPRAVDQGIGRALWFVRGGNPGDVAAAVRAFAAERHADLWAGVGLAATFAGGTGDAGYATLRHEAGDHRTELAQGSVFAVKARHHSGFVPGHTGDAVGRLAGLDVERAVRLADDTAVTGASGGSAPAYERWRQNVQEGLEKARAAD</sequence>
<accession>A0A3M2LSN3</accession>
<dbReference type="InterPro" id="IPR012964">
    <property type="entry name" value="DUF1702"/>
</dbReference>
<comment type="caution">
    <text evidence="1">The sequence shown here is derived from an EMBL/GenBank/DDBJ whole genome shotgun (WGS) entry which is preliminary data.</text>
</comment>
<dbReference type="Pfam" id="PF08012">
    <property type="entry name" value="DUF1702"/>
    <property type="match status" value="1"/>
</dbReference>
<reference evidence="1 2" key="1">
    <citation type="submission" date="2018-10" db="EMBL/GenBank/DDBJ databases">
        <title>Isolation from soil.</title>
        <authorList>
            <person name="Hu J."/>
        </authorList>
    </citation>
    <scope>NUCLEOTIDE SEQUENCE [LARGE SCALE GENOMIC DNA]</scope>
    <source>
        <strain evidence="1 2">NEAU-Ht49</strain>
    </source>
</reference>
<dbReference type="OrthoDB" id="2530105at2"/>
<protein>
    <submittedName>
        <fullName evidence="1">DUF1702 family protein</fullName>
    </submittedName>
</protein>
<keyword evidence="2" id="KW-1185">Reference proteome</keyword>
<evidence type="ECO:0000313" key="1">
    <source>
        <dbReference type="EMBL" id="RMI37878.1"/>
    </source>
</evidence>
<gene>
    <name evidence="1" type="ORF">EBO15_34685</name>
</gene>
<organism evidence="1 2">
    <name type="scientific">Actinomadura harenae</name>
    <dbReference type="NCBI Taxonomy" id="2483351"/>
    <lineage>
        <taxon>Bacteria</taxon>
        <taxon>Bacillati</taxon>
        <taxon>Actinomycetota</taxon>
        <taxon>Actinomycetes</taxon>
        <taxon>Streptosporangiales</taxon>
        <taxon>Thermomonosporaceae</taxon>
        <taxon>Actinomadura</taxon>
    </lineage>
</organism>
<name>A0A3M2LSN3_9ACTN</name>